<accession>A0A2P5YY12</accession>
<comment type="cofactor">
    <cofactor evidence="1 8">
        <name>heme</name>
        <dbReference type="ChEBI" id="CHEBI:30413"/>
    </cofactor>
</comment>
<dbReference type="InterPro" id="IPR001128">
    <property type="entry name" value="Cyt_P450"/>
</dbReference>
<keyword evidence="10" id="KW-0812">Transmembrane</keyword>
<organism evidence="11 12">
    <name type="scientific">Gossypium barbadense</name>
    <name type="common">Sea Island cotton</name>
    <name type="synonym">Hibiscus barbadensis</name>
    <dbReference type="NCBI Taxonomy" id="3634"/>
    <lineage>
        <taxon>Eukaryota</taxon>
        <taxon>Viridiplantae</taxon>
        <taxon>Streptophyta</taxon>
        <taxon>Embryophyta</taxon>
        <taxon>Tracheophyta</taxon>
        <taxon>Spermatophyta</taxon>
        <taxon>Magnoliopsida</taxon>
        <taxon>eudicotyledons</taxon>
        <taxon>Gunneridae</taxon>
        <taxon>Pentapetalae</taxon>
        <taxon>rosids</taxon>
        <taxon>malvids</taxon>
        <taxon>Malvales</taxon>
        <taxon>Malvaceae</taxon>
        <taxon>Malvoideae</taxon>
        <taxon>Gossypium</taxon>
    </lineage>
</organism>
<dbReference type="EMBL" id="KZ662697">
    <property type="protein sequence ID" value="PPS20464.1"/>
    <property type="molecule type" value="Genomic_DNA"/>
</dbReference>
<dbReference type="SUPFAM" id="SSF48264">
    <property type="entry name" value="Cytochrome P450"/>
    <property type="match status" value="1"/>
</dbReference>
<keyword evidence="5 9" id="KW-0560">Oxidoreductase</keyword>
<gene>
    <name evidence="11" type="ORF">GOBAR_AA00116</name>
</gene>
<evidence type="ECO:0000256" key="2">
    <source>
        <dbReference type="ARBA" id="ARBA00010617"/>
    </source>
</evidence>
<keyword evidence="10" id="KW-0472">Membrane</keyword>
<keyword evidence="7 9" id="KW-0503">Monooxygenase</keyword>
<evidence type="ECO:0000256" key="10">
    <source>
        <dbReference type="SAM" id="Phobius"/>
    </source>
</evidence>
<feature type="transmembrane region" description="Helical" evidence="10">
    <location>
        <begin position="6"/>
        <end position="22"/>
    </location>
</feature>
<reference evidence="11 12" key="1">
    <citation type="submission" date="2015-01" db="EMBL/GenBank/DDBJ databases">
        <title>Genome of allotetraploid Gossypium barbadense reveals genomic plasticity and fiber elongation in cotton evolution.</title>
        <authorList>
            <person name="Chen X."/>
            <person name="Liu X."/>
            <person name="Zhao B."/>
            <person name="Zheng H."/>
            <person name="Hu Y."/>
            <person name="Lu G."/>
            <person name="Yang C."/>
            <person name="Chen J."/>
            <person name="Shan C."/>
            <person name="Zhang L."/>
            <person name="Zhou Y."/>
            <person name="Wang L."/>
            <person name="Guo W."/>
            <person name="Bai Y."/>
            <person name="Ruan J."/>
            <person name="Shangguan X."/>
            <person name="Mao Y."/>
            <person name="Jiang J."/>
            <person name="Zhu Y."/>
            <person name="Lei J."/>
            <person name="Kang H."/>
            <person name="Chen S."/>
            <person name="He X."/>
            <person name="Wang R."/>
            <person name="Wang Y."/>
            <person name="Chen J."/>
            <person name="Wang L."/>
            <person name="Yu S."/>
            <person name="Wang B."/>
            <person name="Wei J."/>
            <person name="Song S."/>
            <person name="Lu X."/>
            <person name="Gao Z."/>
            <person name="Gu W."/>
            <person name="Deng X."/>
            <person name="Ma D."/>
            <person name="Wang S."/>
            <person name="Liang W."/>
            <person name="Fang L."/>
            <person name="Cai C."/>
            <person name="Zhu X."/>
            <person name="Zhou B."/>
            <person name="Zhang Y."/>
            <person name="Chen Z."/>
            <person name="Xu S."/>
            <person name="Zhu R."/>
            <person name="Wang S."/>
            <person name="Zhang T."/>
            <person name="Zhao G."/>
        </authorList>
    </citation>
    <scope>NUCLEOTIDE SEQUENCE [LARGE SCALE GENOMIC DNA]</scope>
    <source>
        <strain evidence="12">cv. Xinhai21</strain>
        <tissue evidence="11">Leaf</tissue>
    </source>
</reference>
<keyword evidence="4 8" id="KW-0479">Metal-binding</keyword>
<dbReference type="InterPro" id="IPR017972">
    <property type="entry name" value="Cyt_P450_CS"/>
</dbReference>
<evidence type="ECO:0000313" key="12">
    <source>
        <dbReference type="Proteomes" id="UP000239757"/>
    </source>
</evidence>
<evidence type="ECO:0000256" key="5">
    <source>
        <dbReference type="ARBA" id="ARBA00023002"/>
    </source>
</evidence>
<dbReference type="Proteomes" id="UP000239757">
    <property type="component" value="Unassembled WGS sequence"/>
</dbReference>
<name>A0A2P5YY12_GOSBA</name>
<dbReference type="GO" id="GO:0020037">
    <property type="term" value="F:heme binding"/>
    <property type="evidence" value="ECO:0007669"/>
    <property type="project" value="InterPro"/>
</dbReference>
<evidence type="ECO:0000256" key="7">
    <source>
        <dbReference type="ARBA" id="ARBA00023033"/>
    </source>
</evidence>
<evidence type="ECO:0008006" key="13">
    <source>
        <dbReference type="Google" id="ProtNLM"/>
    </source>
</evidence>
<protein>
    <recommendedName>
        <fullName evidence="13">Cytochrome P450</fullName>
    </recommendedName>
</protein>
<proteinExistence type="inferred from homology"/>
<dbReference type="AlphaFoldDB" id="A0A2P5YY12"/>
<dbReference type="GO" id="GO:0004497">
    <property type="term" value="F:monooxygenase activity"/>
    <property type="evidence" value="ECO:0007669"/>
    <property type="project" value="UniProtKB-KW"/>
</dbReference>
<dbReference type="GO" id="GO:0016705">
    <property type="term" value="F:oxidoreductase activity, acting on paired donors, with incorporation or reduction of molecular oxygen"/>
    <property type="evidence" value="ECO:0007669"/>
    <property type="project" value="InterPro"/>
</dbReference>
<evidence type="ECO:0000256" key="6">
    <source>
        <dbReference type="ARBA" id="ARBA00023004"/>
    </source>
</evidence>
<dbReference type="PRINTS" id="PR00385">
    <property type="entry name" value="P450"/>
</dbReference>
<dbReference type="OrthoDB" id="1470350at2759"/>
<evidence type="ECO:0000256" key="1">
    <source>
        <dbReference type="ARBA" id="ARBA00001971"/>
    </source>
</evidence>
<evidence type="ECO:0000256" key="8">
    <source>
        <dbReference type="PIRSR" id="PIRSR602401-1"/>
    </source>
</evidence>
<evidence type="ECO:0000256" key="4">
    <source>
        <dbReference type="ARBA" id="ARBA00022723"/>
    </source>
</evidence>
<evidence type="ECO:0000256" key="9">
    <source>
        <dbReference type="RuleBase" id="RU000461"/>
    </source>
</evidence>
<feature type="binding site" description="axial binding residue" evidence="8">
    <location>
        <position position="444"/>
    </location>
    <ligand>
        <name>heme</name>
        <dbReference type="ChEBI" id="CHEBI:30413"/>
    </ligand>
    <ligandPart>
        <name>Fe</name>
        <dbReference type="ChEBI" id="CHEBI:18248"/>
    </ligandPart>
</feature>
<evidence type="ECO:0000313" key="11">
    <source>
        <dbReference type="EMBL" id="PPS20464.1"/>
    </source>
</evidence>
<dbReference type="PANTHER" id="PTHR47955:SF8">
    <property type="entry name" value="CYTOCHROME P450 71D11-LIKE"/>
    <property type="match status" value="1"/>
</dbReference>
<dbReference type="Gene3D" id="1.10.630.10">
    <property type="entry name" value="Cytochrome P450"/>
    <property type="match status" value="1"/>
</dbReference>
<evidence type="ECO:0000256" key="3">
    <source>
        <dbReference type="ARBA" id="ARBA00022617"/>
    </source>
</evidence>
<dbReference type="PRINTS" id="PR00463">
    <property type="entry name" value="EP450I"/>
</dbReference>
<dbReference type="PANTHER" id="PTHR47955">
    <property type="entry name" value="CYTOCHROME P450 FAMILY 71 PROTEIN"/>
    <property type="match status" value="1"/>
</dbReference>
<comment type="similarity">
    <text evidence="2 9">Belongs to the cytochrome P450 family.</text>
</comment>
<dbReference type="InterPro" id="IPR002401">
    <property type="entry name" value="Cyt_P450_E_grp-I"/>
</dbReference>
<dbReference type="Pfam" id="PF00067">
    <property type="entry name" value="p450"/>
    <property type="match status" value="1"/>
</dbReference>
<sequence length="508" mass="57602">MENQLPSFLFLFASLIFIFMVLRTRQNSKYNQLASKLPPGPLKLPLIGSLHLFIGTQPHHCLARLAHKYGSLMLLQLGEVPTVIISSAECAKEVMKTHDSIFSERPYLYAAETITYNFQDIVFAHGDYRKQIRKICVLELLSQKRVQSFRPIREEEISNLVKAIKSKAGVAINLKNLLYSLSLNILSRAAFGGRFKQQDAFKKLLPDIVELFGGLSIVDVYPSLKLLRLILGMRPKHKRLHREADEILENVIQQHRAAKLKTDMEQENEIDDLVQVLLDILDRGGDEIPLATSGIKATLMDLFLAGGETTSSIVEWAMSELLRNPHVMQKAQAEVRQVFSGRKDVNESGIVELKYLNPVIKETLRLHPPAPLLLPRECQERCEMMGCEIPAKSRVIVNAWAIGRNHNYWNEADKFDPERFLESSISYKGTDFELIPFGAGKRICPGMSFGLANVELILANLLYHFDWKLPNGINPQDLDMAEVFGASLRRKHDLCLVPIPYQFGESEE</sequence>
<dbReference type="GO" id="GO:0005506">
    <property type="term" value="F:iron ion binding"/>
    <property type="evidence" value="ECO:0007669"/>
    <property type="project" value="InterPro"/>
</dbReference>
<dbReference type="InterPro" id="IPR036396">
    <property type="entry name" value="Cyt_P450_sf"/>
</dbReference>
<dbReference type="PROSITE" id="PS00086">
    <property type="entry name" value="CYTOCHROME_P450"/>
    <property type="match status" value="1"/>
</dbReference>
<dbReference type="CDD" id="cd11072">
    <property type="entry name" value="CYP71-like"/>
    <property type="match status" value="1"/>
</dbReference>
<dbReference type="FunFam" id="1.10.630.10:FF:000043">
    <property type="entry name" value="Cytochrome P450 99A2"/>
    <property type="match status" value="1"/>
</dbReference>
<keyword evidence="3 8" id="KW-0349">Heme</keyword>
<keyword evidence="6 8" id="KW-0408">Iron</keyword>
<keyword evidence="10" id="KW-1133">Transmembrane helix</keyword>